<evidence type="ECO:0000256" key="2">
    <source>
        <dbReference type="SAM" id="Phobius"/>
    </source>
</evidence>
<name>A0A9P9HL43_FUSSL</name>
<feature type="transmembrane region" description="Helical" evidence="2">
    <location>
        <begin position="38"/>
        <end position="61"/>
    </location>
</feature>
<keyword evidence="2" id="KW-0472">Membrane</keyword>
<keyword evidence="2" id="KW-0812">Transmembrane</keyword>
<dbReference type="AlphaFoldDB" id="A0A9P9HL43"/>
<keyword evidence="4" id="KW-1185">Reference proteome</keyword>
<evidence type="ECO:0000256" key="1">
    <source>
        <dbReference type="SAM" id="MobiDB-lite"/>
    </source>
</evidence>
<sequence length="202" mass="23534">MAPCNTHQKNPFPPPFRKIPSYHNLTTREEESPAESHIIALVVIFGVVVLLFLFVFIMSFAPWRKISRRAQYERVDQEEAHELQGDERQDWPLIVDTHPVNPPRPRLEEQIRKLWESSREKQRSPARVAKTRDSMDLNDFDDVDLATPWKKGQTYDPKTNYMDDVEDKGERKWVKQPVRGQGANHKSSDENASNKSTNKKLA</sequence>
<proteinExistence type="predicted"/>
<dbReference type="EMBL" id="JAGTJS010000009">
    <property type="protein sequence ID" value="KAH7258652.1"/>
    <property type="molecule type" value="Genomic_DNA"/>
</dbReference>
<feature type="region of interest" description="Disordered" evidence="1">
    <location>
        <begin position="148"/>
        <end position="202"/>
    </location>
</feature>
<feature type="region of interest" description="Disordered" evidence="1">
    <location>
        <begin position="80"/>
        <end position="107"/>
    </location>
</feature>
<accession>A0A9P9HL43</accession>
<gene>
    <name evidence="3" type="ORF">B0J15DRAFT_494233</name>
</gene>
<keyword evidence="2" id="KW-1133">Transmembrane helix</keyword>
<feature type="compositionally biased region" description="Basic and acidic residues" evidence="1">
    <location>
        <begin position="80"/>
        <end position="90"/>
    </location>
</feature>
<dbReference type="OrthoDB" id="5075805at2759"/>
<evidence type="ECO:0000313" key="3">
    <source>
        <dbReference type="EMBL" id="KAH7258652.1"/>
    </source>
</evidence>
<dbReference type="Proteomes" id="UP000736672">
    <property type="component" value="Unassembled WGS sequence"/>
</dbReference>
<protein>
    <submittedName>
        <fullName evidence="3">Uncharacterized protein</fullName>
    </submittedName>
</protein>
<comment type="caution">
    <text evidence="3">The sequence shown here is derived from an EMBL/GenBank/DDBJ whole genome shotgun (WGS) entry which is preliminary data.</text>
</comment>
<reference evidence="3" key="1">
    <citation type="journal article" date="2021" name="Nat. Commun.">
        <title>Genetic determinants of endophytism in the Arabidopsis root mycobiome.</title>
        <authorList>
            <person name="Mesny F."/>
            <person name="Miyauchi S."/>
            <person name="Thiergart T."/>
            <person name="Pickel B."/>
            <person name="Atanasova L."/>
            <person name="Karlsson M."/>
            <person name="Huettel B."/>
            <person name="Barry K.W."/>
            <person name="Haridas S."/>
            <person name="Chen C."/>
            <person name="Bauer D."/>
            <person name="Andreopoulos W."/>
            <person name="Pangilinan J."/>
            <person name="LaButti K."/>
            <person name="Riley R."/>
            <person name="Lipzen A."/>
            <person name="Clum A."/>
            <person name="Drula E."/>
            <person name="Henrissat B."/>
            <person name="Kohler A."/>
            <person name="Grigoriev I.V."/>
            <person name="Martin F.M."/>
            <person name="Hacquard S."/>
        </authorList>
    </citation>
    <scope>NUCLEOTIDE SEQUENCE</scope>
    <source>
        <strain evidence="3">FSSC 5 MPI-SDFR-AT-0091</strain>
    </source>
</reference>
<feature type="region of interest" description="Disordered" evidence="1">
    <location>
        <begin position="1"/>
        <end position="20"/>
    </location>
</feature>
<evidence type="ECO:0000313" key="4">
    <source>
        <dbReference type="Proteomes" id="UP000736672"/>
    </source>
</evidence>
<organism evidence="3 4">
    <name type="scientific">Fusarium solani</name>
    <name type="common">Filamentous fungus</name>
    <dbReference type="NCBI Taxonomy" id="169388"/>
    <lineage>
        <taxon>Eukaryota</taxon>
        <taxon>Fungi</taxon>
        <taxon>Dikarya</taxon>
        <taxon>Ascomycota</taxon>
        <taxon>Pezizomycotina</taxon>
        <taxon>Sordariomycetes</taxon>
        <taxon>Hypocreomycetidae</taxon>
        <taxon>Hypocreales</taxon>
        <taxon>Nectriaceae</taxon>
        <taxon>Fusarium</taxon>
        <taxon>Fusarium solani species complex</taxon>
    </lineage>
</organism>